<sequence length="99" mass="10165">MRRRRPGGIPTSAGVTRARLLRRNAASSGLRRCALAGCVAFEALAACDVFAVSTAAFTAAVLAALAPFAVFVVIVQPPSSPSHRRALGTRTGPWSGSAS</sequence>
<keyword evidence="2" id="KW-0472">Membrane</keyword>
<gene>
    <name evidence="3" type="ORF">M878_30365</name>
</gene>
<dbReference type="Proteomes" id="UP000017984">
    <property type="component" value="Chromosome"/>
</dbReference>
<keyword evidence="2" id="KW-1133">Transmembrane helix</keyword>
<evidence type="ECO:0000256" key="2">
    <source>
        <dbReference type="SAM" id="Phobius"/>
    </source>
</evidence>
<organism evidence="3 4">
    <name type="scientific">Streptomyces roseochromogenus subsp. oscitans DS 12.976</name>
    <dbReference type="NCBI Taxonomy" id="1352936"/>
    <lineage>
        <taxon>Bacteria</taxon>
        <taxon>Bacillati</taxon>
        <taxon>Actinomycetota</taxon>
        <taxon>Actinomycetes</taxon>
        <taxon>Kitasatosporales</taxon>
        <taxon>Streptomycetaceae</taxon>
        <taxon>Streptomyces</taxon>
    </lineage>
</organism>
<evidence type="ECO:0000313" key="3">
    <source>
        <dbReference type="EMBL" id="EST24535.1"/>
    </source>
</evidence>
<evidence type="ECO:0000313" key="4">
    <source>
        <dbReference type="Proteomes" id="UP000017984"/>
    </source>
</evidence>
<dbReference type="STRING" id="1352936.M878_30365"/>
<evidence type="ECO:0000256" key="1">
    <source>
        <dbReference type="SAM" id="MobiDB-lite"/>
    </source>
</evidence>
<keyword evidence="4" id="KW-1185">Reference proteome</keyword>
<name>V6JX74_STRRC</name>
<proteinExistence type="predicted"/>
<comment type="caution">
    <text evidence="3">The sequence shown here is derived from an EMBL/GenBank/DDBJ whole genome shotgun (WGS) entry which is preliminary data.</text>
</comment>
<dbReference type="HOGENOM" id="CLU_2318989_0_0_11"/>
<dbReference type="EMBL" id="AWQX01000264">
    <property type="protein sequence ID" value="EST24535.1"/>
    <property type="molecule type" value="Genomic_DNA"/>
</dbReference>
<keyword evidence="2" id="KW-0812">Transmembrane</keyword>
<dbReference type="AlphaFoldDB" id="V6JX74"/>
<feature type="transmembrane region" description="Helical" evidence="2">
    <location>
        <begin position="55"/>
        <end position="75"/>
    </location>
</feature>
<feature type="region of interest" description="Disordered" evidence="1">
    <location>
        <begin position="79"/>
        <end position="99"/>
    </location>
</feature>
<reference evidence="3 4" key="1">
    <citation type="journal article" date="2014" name="Genome Announc.">
        <title>Draft Genome Sequence of Streptomyces roseochromogenes subsp. oscitans DS 12.976, Producer of the Aminocoumarin Antibiotic Clorobiocin.</title>
        <authorList>
            <person name="Ruckert C."/>
            <person name="Kalinowski J."/>
            <person name="Heide L."/>
            <person name="Apel A.K."/>
        </authorList>
    </citation>
    <scope>NUCLEOTIDE SEQUENCE [LARGE SCALE GENOMIC DNA]</scope>
    <source>
        <strain evidence="3 4">DS 12.976</strain>
    </source>
</reference>
<accession>V6JX74</accession>
<protein>
    <submittedName>
        <fullName evidence="3">Uncharacterized protein</fullName>
    </submittedName>
</protein>